<dbReference type="CDD" id="cd09996">
    <property type="entry name" value="HDAC_classII_1"/>
    <property type="match status" value="1"/>
</dbReference>
<dbReference type="PANTHER" id="PTHR10625">
    <property type="entry name" value="HISTONE DEACETYLASE HDAC1-RELATED"/>
    <property type="match status" value="1"/>
</dbReference>
<feature type="domain" description="Histone deacetylase" evidence="1">
    <location>
        <begin position="20"/>
        <end position="314"/>
    </location>
</feature>
<dbReference type="GO" id="GO:0040029">
    <property type="term" value="P:epigenetic regulation of gene expression"/>
    <property type="evidence" value="ECO:0007669"/>
    <property type="project" value="TreeGrafter"/>
</dbReference>
<dbReference type="PRINTS" id="PR01270">
    <property type="entry name" value="HDASUPER"/>
</dbReference>
<accession>A0A835ZEU0</accession>
<evidence type="ECO:0000313" key="2">
    <source>
        <dbReference type="EMBL" id="KAG5190994.1"/>
    </source>
</evidence>
<dbReference type="PANTHER" id="PTHR10625:SF31">
    <property type="entry name" value="HISTONE DEACETYLASE DOMAIN-CONTAINING PROTEIN"/>
    <property type="match status" value="1"/>
</dbReference>
<dbReference type="Gene3D" id="3.40.800.20">
    <property type="entry name" value="Histone deacetylase domain"/>
    <property type="match status" value="1"/>
</dbReference>
<dbReference type="GO" id="GO:0000118">
    <property type="term" value="C:histone deacetylase complex"/>
    <property type="evidence" value="ECO:0007669"/>
    <property type="project" value="TreeGrafter"/>
</dbReference>
<dbReference type="SUPFAM" id="SSF52768">
    <property type="entry name" value="Arginase/deacetylase"/>
    <property type="match status" value="1"/>
</dbReference>
<keyword evidence="3" id="KW-1185">Reference proteome</keyword>
<dbReference type="GO" id="GO:0004407">
    <property type="term" value="F:histone deacetylase activity"/>
    <property type="evidence" value="ECO:0007669"/>
    <property type="project" value="TreeGrafter"/>
</dbReference>
<dbReference type="InterPro" id="IPR037138">
    <property type="entry name" value="His_deacetylse_dom_sf"/>
</dbReference>
<sequence length="358" mass="37239">MWHNPGVALPDSFTQPARHWEHAETKRRLHNLLEVSGMLTALKRVRARAATDAELAYVHTPEYIARVKALSAGGGGDIGEETHIDRGGFDIVALAAGGALAAVDAVLSGATLNAYALLRPPGHHAVADNAMGFCVFNNVAVGAHHALRGGGGGGGGGAAVRRVAIVDFDVHHGNGTQAAFEADPRVLFVSLHQDGNYPKTTGKVGEVGVGDGRGTTLNVPLPPGSGEGAYAAAFERVVVPAVDAFEPDLLLVSAGYDASFMDPLAHMMLSSEAFRAMAARLVALAERHCGGRAVFLHEGGYSDVYVPFCGLAVVEELAGCRTQVRDPLLAEAQAFAQQALQPHQDAAIAAAEANLTLL</sequence>
<proteinExistence type="predicted"/>
<reference evidence="2" key="1">
    <citation type="submission" date="2021-02" db="EMBL/GenBank/DDBJ databases">
        <title>First Annotated Genome of the Yellow-green Alga Tribonema minus.</title>
        <authorList>
            <person name="Mahan K.M."/>
        </authorList>
    </citation>
    <scope>NUCLEOTIDE SEQUENCE</scope>
    <source>
        <strain evidence="2">UTEX B ZZ1240</strain>
    </source>
</reference>
<dbReference type="Pfam" id="PF00850">
    <property type="entry name" value="Hist_deacetyl"/>
    <property type="match status" value="1"/>
</dbReference>
<dbReference type="EMBL" id="JAFCMP010000024">
    <property type="protein sequence ID" value="KAG5190994.1"/>
    <property type="molecule type" value="Genomic_DNA"/>
</dbReference>
<gene>
    <name evidence="2" type="ORF">JKP88DRAFT_296897</name>
</gene>
<organism evidence="2 3">
    <name type="scientific">Tribonema minus</name>
    <dbReference type="NCBI Taxonomy" id="303371"/>
    <lineage>
        <taxon>Eukaryota</taxon>
        <taxon>Sar</taxon>
        <taxon>Stramenopiles</taxon>
        <taxon>Ochrophyta</taxon>
        <taxon>PX clade</taxon>
        <taxon>Xanthophyceae</taxon>
        <taxon>Tribonematales</taxon>
        <taxon>Tribonemataceae</taxon>
        <taxon>Tribonema</taxon>
    </lineage>
</organism>
<protein>
    <submittedName>
        <fullName evidence="2">Putative histone deacetylase</fullName>
    </submittedName>
</protein>
<dbReference type="InterPro" id="IPR023801">
    <property type="entry name" value="His_deacetylse_dom"/>
</dbReference>
<dbReference type="InterPro" id="IPR000286">
    <property type="entry name" value="HDACs"/>
</dbReference>
<dbReference type="GO" id="GO:0005737">
    <property type="term" value="C:cytoplasm"/>
    <property type="evidence" value="ECO:0007669"/>
    <property type="project" value="TreeGrafter"/>
</dbReference>
<evidence type="ECO:0000313" key="3">
    <source>
        <dbReference type="Proteomes" id="UP000664859"/>
    </source>
</evidence>
<feature type="non-terminal residue" evidence="2">
    <location>
        <position position="358"/>
    </location>
</feature>
<dbReference type="AlphaFoldDB" id="A0A835ZEU0"/>
<evidence type="ECO:0000259" key="1">
    <source>
        <dbReference type="Pfam" id="PF00850"/>
    </source>
</evidence>
<dbReference type="OrthoDB" id="424012at2759"/>
<dbReference type="InterPro" id="IPR023696">
    <property type="entry name" value="Ureohydrolase_dom_sf"/>
</dbReference>
<name>A0A835ZEU0_9STRA</name>
<comment type="caution">
    <text evidence="2">The sequence shown here is derived from an EMBL/GenBank/DDBJ whole genome shotgun (WGS) entry which is preliminary data.</text>
</comment>
<dbReference type="Proteomes" id="UP000664859">
    <property type="component" value="Unassembled WGS sequence"/>
</dbReference>